<keyword evidence="1" id="KW-0378">Hydrolase</keyword>
<dbReference type="PRINTS" id="PR00502">
    <property type="entry name" value="NUDIXFAMILY"/>
</dbReference>
<dbReference type="AlphaFoldDB" id="A0A6C0BAW5"/>
<evidence type="ECO:0000259" key="2">
    <source>
        <dbReference type="PROSITE" id="PS51462"/>
    </source>
</evidence>
<feature type="domain" description="Nudix hydrolase" evidence="2">
    <location>
        <begin position="1"/>
        <end position="119"/>
    </location>
</feature>
<name>A0A6C0BAW5_9ZZZZ</name>
<dbReference type="Gene3D" id="3.90.79.10">
    <property type="entry name" value="Nucleoside Triphosphate Pyrophosphohydrolase"/>
    <property type="match status" value="1"/>
</dbReference>
<protein>
    <recommendedName>
        <fullName evidence="2">Nudix hydrolase domain-containing protein</fullName>
    </recommendedName>
</protein>
<organism evidence="3">
    <name type="scientific">viral metagenome</name>
    <dbReference type="NCBI Taxonomy" id="1070528"/>
    <lineage>
        <taxon>unclassified sequences</taxon>
        <taxon>metagenomes</taxon>
        <taxon>organismal metagenomes</taxon>
    </lineage>
</organism>
<sequence length="119" mass="13496">MKVYGCICISQDNKIALVKGTLSGKWSFPKGHMEPGDTAQSCALRELCEETGIVLSDNARFMGYRKLASGGYFIYEVPEEVTLNPQRKEEISECGWFDLNELRNLHVNVDVSNFRTLMR</sequence>
<dbReference type="GO" id="GO:0016787">
    <property type="term" value="F:hydrolase activity"/>
    <property type="evidence" value="ECO:0007669"/>
    <property type="project" value="UniProtKB-KW"/>
</dbReference>
<reference evidence="3" key="1">
    <citation type="journal article" date="2020" name="Nature">
        <title>Giant virus diversity and host interactions through global metagenomics.</title>
        <authorList>
            <person name="Schulz F."/>
            <person name="Roux S."/>
            <person name="Paez-Espino D."/>
            <person name="Jungbluth S."/>
            <person name="Walsh D.A."/>
            <person name="Denef V.J."/>
            <person name="McMahon K.D."/>
            <person name="Konstantinidis K.T."/>
            <person name="Eloe-Fadrosh E.A."/>
            <person name="Kyrpides N.C."/>
            <person name="Woyke T."/>
        </authorList>
    </citation>
    <scope>NUCLEOTIDE SEQUENCE</scope>
    <source>
        <strain evidence="3">GVMAG-M-3300010158-60</strain>
    </source>
</reference>
<dbReference type="InterPro" id="IPR015797">
    <property type="entry name" value="NUDIX_hydrolase-like_dom_sf"/>
</dbReference>
<dbReference type="SUPFAM" id="SSF55811">
    <property type="entry name" value="Nudix"/>
    <property type="match status" value="1"/>
</dbReference>
<dbReference type="GO" id="GO:0005737">
    <property type="term" value="C:cytoplasm"/>
    <property type="evidence" value="ECO:0007669"/>
    <property type="project" value="TreeGrafter"/>
</dbReference>
<dbReference type="PANTHER" id="PTHR23114:SF17">
    <property type="entry name" value="M7GPPPN-MRNA HYDROLASE"/>
    <property type="match status" value="1"/>
</dbReference>
<dbReference type="Pfam" id="PF00293">
    <property type="entry name" value="NUDIX"/>
    <property type="match status" value="1"/>
</dbReference>
<evidence type="ECO:0000313" key="3">
    <source>
        <dbReference type="EMBL" id="QHS89405.1"/>
    </source>
</evidence>
<evidence type="ECO:0000256" key="1">
    <source>
        <dbReference type="ARBA" id="ARBA00022801"/>
    </source>
</evidence>
<dbReference type="PROSITE" id="PS51462">
    <property type="entry name" value="NUDIX"/>
    <property type="match status" value="1"/>
</dbReference>
<proteinExistence type="predicted"/>
<accession>A0A6C0BAW5</accession>
<dbReference type="EMBL" id="MN739109">
    <property type="protein sequence ID" value="QHS89405.1"/>
    <property type="molecule type" value="Genomic_DNA"/>
</dbReference>
<dbReference type="InterPro" id="IPR020476">
    <property type="entry name" value="Nudix_hydrolase"/>
</dbReference>
<dbReference type="PANTHER" id="PTHR23114">
    <property type="entry name" value="M7GPPPN-MRNA HYDROLASE"/>
    <property type="match status" value="1"/>
</dbReference>
<dbReference type="InterPro" id="IPR000086">
    <property type="entry name" value="NUDIX_hydrolase_dom"/>
</dbReference>
<dbReference type="GO" id="GO:0000290">
    <property type="term" value="P:deadenylation-dependent decapping of nuclear-transcribed mRNA"/>
    <property type="evidence" value="ECO:0007669"/>
    <property type="project" value="TreeGrafter"/>
</dbReference>